<evidence type="ECO:0000256" key="3">
    <source>
        <dbReference type="ARBA" id="ARBA00023157"/>
    </source>
</evidence>
<organism evidence="7 8">
    <name type="scientific">Pseudomonas chlororaphis</name>
    <dbReference type="NCBI Taxonomy" id="587753"/>
    <lineage>
        <taxon>Bacteria</taxon>
        <taxon>Pseudomonadati</taxon>
        <taxon>Pseudomonadota</taxon>
        <taxon>Gammaproteobacteria</taxon>
        <taxon>Pseudomonadales</taxon>
        <taxon>Pseudomonadaceae</taxon>
        <taxon>Pseudomonas</taxon>
    </lineage>
</organism>
<dbReference type="PANTHER" id="PTHR30111:SF1">
    <property type="entry name" value="33 KDA CHAPERONIN"/>
    <property type="match status" value="1"/>
</dbReference>
<keyword evidence="1 6" id="KW-0963">Cytoplasm</keyword>
<evidence type="ECO:0000313" key="7">
    <source>
        <dbReference type="EMBL" id="AKA27238.1"/>
    </source>
</evidence>
<evidence type="ECO:0000256" key="2">
    <source>
        <dbReference type="ARBA" id="ARBA00022833"/>
    </source>
</evidence>
<dbReference type="Gene3D" id="1.10.287.480">
    <property type="entry name" value="helix hairpin bin"/>
    <property type="match status" value="1"/>
</dbReference>
<dbReference type="KEGG" id="pcz:PCL1606_57930"/>
<dbReference type="Gene3D" id="3.55.30.10">
    <property type="entry name" value="Hsp33 domain"/>
    <property type="match status" value="1"/>
</dbReference>
<evidence type="ECO:0000313" key="8">
    <source>
        <dbReference type="Proteomes" id="UP000032748"/>
    </source>
</evidence>
<reference evidence="7 8" key="1">
    <citation type="journal article" date="2015" name="Mol. Plant Microbe Interact.">
        <title>Comparative Genomic Analysis of Pseudomonas chlororaphis PCL1606 Reveals New Insight into Antifungal Compounds Involved in Biocontrol.</title>
        <authorList>
            <person name="Calderon C.E."/>
            <person name="Ramos C."/>
            <person name="de Vicente A."/>
            <person name="Cazorla F.M."/>
        </authorList>
    </citation>
    <scope>NUCLEOTIDE SEQUENCE [LARGE SCALE GENOMIC DNA]</scope>
    <source>
        <strain evidence="7 8">PCL1606</strain>
    </source>
</reference>
<keyword evidence="5 6" id="KW-0676">Redox-active center</keyword>
<dbReference type="HAMAP" id="MF_00117">
    <property type="entry name" value="HslO"/>
    <property type="match status" value="1"/>
</dbReference>
<dbReference type="Gene3D" id="3.90.1280.10">
    <property type="entry name" value="HSP33 redox switch-like"/>
    <property type="match status" value="1"/>
</dbReference>
<feature type="disulfide bond" description="Redox-active" evidence="6">
    <location>
        <begin position="235"/>
        <end position="237"/>
    </location>
</feature>
<keyword evidence="4 6" id="KW-0143">Chaperone</keyword>
<evidence type="ECO:0000256" key="1">
    <source>
        <dbReference type="ARBA" id="ARBA00022490"/>
    </source>
</evidence>
<feature type="disulfide bond" description="Redox-active" evidence="6">
    <location>
        <begin position="269"/>
        <end position="272"/>
    </location>
</feature>
<dbReference type="OrthoDB" id="9793753at2"/>
<comment type="similarity">
    <text evidence="6">Belongs to the HSP33 family.</text>
</comment>
<dbReference type="GO" id="GO:0044183">
    <property type="term" value="F:protein folding chaperone"/>
    <property type="evidence" value="ECO:0007669"/>
    <property type="project" value="TreeGrafter"/>
</dbReference>
<proteinExistence type="inferred from homology"/>
<dbReference type="Pfam" id="PF01430">
    <property type="entry name" value="HSP33"/>
    <property type="match status" value="1"/>
</dbReference>
<sequence>MTHLPDTDFTQRFIFDESDTRGELVALERSYAEVLAKHPYPEPVAQLLGELMAAAALLVGTLKFDGLLILQARSEGPVPLLMIECSSEREIRGLARYDAERIAPDATLADLMPNGVLALTVDPTQGQRYQGIVDLDGATLSDCFTNYFVMSQQTGTRFWLHADGRRARGLLLQQLPADRIKDEEERAASWQHITALASTLTADELLSLDNETLLHRLYHQEAVRLFDVQSLRFRCSCSRERSGNALVSLGLEDAQKLVVEHGGSIEIDCQFCNQRYLFDAADISQLFAGAGVESPSDTRH</sequence>
<dbReference type="Proteomes" id="UP000032748">
    <property type="component" value="Chromosome"/>
</dbReference>
<dbReference type="InterPro" id="IPR016153">
    <property type="entry name" value="Heat_shock_Hsp33_N"/>
</dbReference>
<gene>
    <name evidence="6" type="primary">hslO</name>
    <name evidence="7" type="ORF">PCL1606_57930</name>
</gene>
<evidence type="ECO:0000256" key="6">
    <source>
        <dbReference type="HAMAP-Rule" id="MF_00117"/>
    </source>
</evidence>
<protein>
    <recommendedName>
        <fullName evidence="6">33 kDa chaperonin</fullName>
    </recommendedName>
    <alternativeName>
        <fullName evidence="6">Heat shock protein 33 homolog</fullName>
        <shortName evidence="6">HSP33</shortName>
    </alternativeName>
</protein>
<comment type="function">
    <text evidence="6">Redox regulated molecular chaperone. Protects both thermally unfolding and oxidatively damaged proteins from irreversible aggregation. Plays an important role in the bacterial defense system toward oxidative stress.</text>
</comment>
<dbReference type="PANTHER" id="PTHR30111">
    <property type="entry name" value="33 KDA CHAPERONIN"/>
    <property type="match status" value="1"/>
</dbReference>
<dbReference type="CDD" id="cd00498">
    <property type="entry name" value="Hsp33"/>
    <property type="match status" value="1"/>
</dbReference>
<dbReference type="RefSeq" id="WP_044460647.1">
    <property type="nucleotide sequence ID" value="NZ_CP011110.1"/>
</dbReference>
<accession>A0A0D5Y7D3</accession>
<dbReference type="GO" id="GO:0042026">
    <property type="term" value="P:protein refolding"/>
    <property type="evidence" value="ECO:0007669"/>
    <property type="project" value="TreeGrafter"/>
</dbReference>
<dbReference type="GO" id="GO:0051082">
    <property type="term" value="F:unfolded protein binding"/>
    <property type="evidence" value="ECO:0007669"/>
    <property type="project" value="UniProtKB-UniRule"/>
</dbReference>
<comment type="PTM">
    <text evidence="6">Under oxidizing conditions two disulfide bonds are formed involving the reactive cysteines. Under reducing conditions zinc is bound to the reactive cysteines and the protein is inactive.</text>
</comment>
<dbReference type="InterPro" id="IPR023212">
    <property type="entry name" value="Hsp33_helix_hairpin_bin_dom_sf"/>
</dbReference>
<dbReference type="PIRSF" id="PIRSF005261">
    <property type="entry name" value="Heat_shock_Hsp33"/>
    <property type="match status" value="1"/>
</dbReference>
<dbReference type="InterPro" id="IPR016154">
    <property type="entry name" value="Heat_shock_Hsp33_C"/>
</dbReference>
<dbReference type="GO" id="GO:0005737">
    <property type="term" value="C:cytoplasm"/>
    <property type="evidence" value="ECO:0007669"/>
    <property type="project" value="UniProtKB-SubCell"/>
</dbReference>
<comment type="subcellular location">
    <subcellularLocation>
        <location evidence="6">Cytoplasm</location>
    </subcellularLocation>
</comment>
<dbReference type="NCBIfam" id="NF001033">
    <property type="entry name" value="PRK00114.1"/>
    <property type="match status" value="1"/>
</dbReference>
<dbReference type="SUPFAM" id="SSF64397">
    <property type="entry name" value="Hsp33 domain"/>
    <property type="match status" value="1"/>
</dbReference>
<dbReference type="InterPro" id="IPR000397">
    <property type="entry name" value="Heat_shock_Hsp33"/>
</dbReference>
<evidence type="ECO:0000256" key="4">
    <source>
        <dbReference type="ARBA" id="ARBA00023186"/>
    </source>
</evidence>
<keyword evidence="2 6" id="KW-0862">Zinc</keyword>
<dbReference type="SUPFAM" id="SSF118352">
    <property type="entry name" value="HSP33 redox switch-like"/>
    <property type="match status" value="1"/>
</dbReference>
<dbReference type="AlphaFoldDB" id="A0A0D5Y7D3"/>
<keyword evidence="3 6" id="KW-1015">Disulfide bond</keyword>
<dbReference type="PATRIC" id="fig|587753.10.peg.5775"/>
<dbReference type="EMBL" id="CP011110">
    <property type="protein sequence ID" value="AKA27238.1"/>
    <property type="molecule type" value="Genomic_DNA"/>
</dbReference>
<evidence type="ECO:0000256" key="5">
    <source>
        <dbReference type="ARBA" id="ARBA00023284"/>
    </source>
</evidence>
<name>A0A0D5Y7D3_9PSED</name>